<accession>A8RGA5</accession>
<evidence type="ECO:0008006" key="3">
    <source>
        <dbReference type="Google" id="ProtNLM"/>
    </source>
</evidence>
<organism evidence="1 2">
    <name type="scientific">Enterocloster bolteae (strain ATCC BAA-613 / DSM 15670 / CCUG 46953 / JCM 12243 / WAL 16351)</name>
    <name type="common">Clostridium bolteae</name>
    <dbReference type="NCBI Taxonomy" id="411902"/>
    <lineage>
        <taxon>Bacteria</taxon>
        <taxon>Bacillati</taxon>
        <taxon>Bacillota</taxon>
        <taxon>Clostridia</taxon>
        <taxon>Lachnospirales</taxon>
        <taxon>Lachnospiraceae</taxon>
        <taxon>Enterocloster</taxon>
    </lineage>
</organism>
<reference evidence="1 2" key="1">
    <citation type="submission" date="2007-08" db="EMBL/GenBank/DDBJ databases">
        <authorList>
            <person name="Fulton L."/>
            <person name="Clifton S."/>
            <person name="Fulton B."/>
            <person name="Xu J."/>
            <person name="Minx P."/>
            <person name="Pepin K.H."/>
            <person name="Johnson M."/>
            <person name="Thiruvilangam P."/>
            <person name="Bhonagiri V."/>
            <person name="Nash W.E."/>
            <person name="Mardis E.R."/>
            <person name="Wilson R.K."/>
        </authorList>
    </citation>
    <scope>NUCLEOTIDE SEQUENCE [LARGE SCALE GENOMIC DNA]</scope>
    <source>
        <strain evidence="2">ATCC BAA-613 / DSM 15670 / CCUG 46953 / JCM 12243 / WAL 16351</strain>
    </source>
</reference>
<protein>
    <recommendedName>
        <fullName evidence="3">DUF3841 domain-containing protein</fullName>
    </recommendedName>
</protein>
<proteinExistence type="predicted"/>
<dbReference type="InterPro" id="IPR024211">
    <property type="entry name" value="DUF3841"/>
</dbReference>
<name>A8RGA5_ENTBW</name>
<evidence type="ECO:0000313" key="2">
    <source>
        <dbReference type="Proteomes" id="UP000005396"/>
    </source>
</evidence>
<evidence type="ECO:0000313" key="1">
    <source>
        <dbReference type="EMBL" id="EDP19621.1"/>
    </source>
</evidence>
<dbReference type="eggNOG" id="ENOG5032SD3">
    <property type="taxonomic scope" value="Bacteria"/>
</dbReference>
<dbReference type="EMBL" id="ABCC02000001">
    <property type="protein sequence ID" value="EDP19621.1"/>
    <property type="molecule type" value="Genomic_DNA"/>
</dbReference>
<sequence length="215" mass="25313">MPMEVDMLRNNKEDGFSPGSMLHLWTAQTDAVLDCIRENGFSQVKMEFIDKKYEESAWVFKEAYGFFKQRARLMVKPPEGAESPVWLFFDPGWVYLSPDSYLLELSVPRERVVLFDRERWQRVLNLSYVGKEQEDEARFEQKMNQMGVSTYWEVFQSAFYPYLKSEIKKSWERIFDIDNTEQTNLGAAVWQLRQEDVVGINSHSALEERDGFSGK</sequence>
<dbReference type="AlphaFoldDB" id="A8RGA5"/>
<dbReference type="Proteomes" id="UP000005396">
    <property type="component" value="Unassembled WGS sequence"/>
</dbReference>
<dbReference type="Pfam" id="PF12952">
    <property type="entry name" value="DUF3841"/>
    <property type="match status" value="1"/>
</dbReference>
<gene>
    <name evidence="1" type="ORF">CLOBOL_00088</name>
</gene>
<dbReference type="PaxDb" id="411902-CLOBOL_00088"/>
<reference evidence="1 2" key="2">
    <citation type="submission" date="2007-09" db="EMBL/GenBank/DDBJ databases">
        <title>Draft genome sequence of Clostridium bolteae (ATCC BAA-613).</title>
        <authorList>
            <person name="Sudarsanam P."/>
            <person name="Ley R."/>
            <person name="Guruge J."/>
            <person name="Turnbaugh P.J."/>
            <person name="Mahowald M."/>
            <person name="Liep D."/>
            <person name="Gordon J."/>
        </authorList>
    </citation>
    <scope>NUCLEOTIDE SEQUENCE [LARGE SCALE GENOMIC DNA]</scope>
    <source>
        <strain evidence="2">ATCC BAA-613 / DSM 15670 / CCUG 46953 / JCM 12243 / WAL 16351</strain>
    </source>
</reference>
<comment type="caution">
    <text evidence="1">The sequence shown here is derived from an EMBL/GenBank/DDBJ whole genome shotgun (WGS) entry which is preliminary data.</text>
</comment>
<dbReference type="HOGENOM" id="CLU_099014_0_0_9"/>